<reference evidence="1" key="1">
    <citation type="journal article" date="2021" name="Open Biol.">
        <title>Shared evolutionary footprints suggest mitochondrial oxidative damage underlies multiple complex I losses in fungi.</title>
        <authorList>
            <person name="Schikora-Tamarit M.A."/>
            <person name="Marcet-Houben M."/>
            <person name="Nosek J."/>
            <person name="Gabaldon T."/>
        </authorList>
    </citation>
    <scope>NUCLEOTIDE SEQUENCE</scope>
    <source>
        <strain evidence="1">CBS2887</strain>
    </source>
</reference>
<dbReference type="AlphaFoldDB" id="A0A9P8Q530"/>
<evidence type="ECO:0000313" key="1">
    <source>
        <dbReference type="EMBL" id="KAH3683247.1"/>
    </source>
</evidence>
<gene>
    <name evidence="1" type="ORF">WICPIJ_005775</name>
</gene>
<proteinExistence type="predicted"/>
<evidence type="ECO:0000313" key="2">
    <source>
        <dbReference type="Proteomes" id="UP000774326"/>
    </source>
</evidence>
<organism evidence="1 2">
    <name type="scientific">Wickerhamomyces pijperi</name>
    <name type="common">Yeast</name>
    <name type="synonym">Pichia pijperi</name>
    <dbReference type="NCBI Taxonomy" id="599730"/>
    <lineage>
        <taxon>Eukaryota</taxon>
        <taxon>Fungi</taxon>
        <taxon>Dikarya</taxon>
        <taxon>Ascomycota</taxon>
        <taxon>Saccharomycotina</taxon>
        <taxon>Saccharomycetes</taxon>
        <taxon>Phaffomycetales</taxon>
        <taxon>Wickerhamomycetaceae</taxon>
        <taxon>Wickerhamomyces</taxon>
    </lineage>
</organism>
<keyword evidence="2" id="KW-1185">Reference proteome</keyword>
<comment type="caution">
    <text evidence="1">The sequence shown here is derived from an EMBL/GenBank/DDBJ whole genome shotgun (WGS) entry which is preliminary data.</text>
</comment>
<name>A0A9P8Q530_WICPI</name>
<dbReference type="Proteomes" id="UP000774326">
    <property type="component" value="Unassembled WGS sequence"/>
</dbReference>
<accession>A0A9P8Q530</accession>
<protein>
    <submittedName>
        <fullName evidence="1">Uncharacterized protein</fullName>
    </submittedName>
</protein>
<dbReference type="EMBL" id="JAEUBG010003197">
    <property type="protein sequence ID" value="KAH3683247.1"/>
    <property type="molecule type" value="Genomic_DNA"/>
</dbReference>
<sequence>MVLVDFLAFLDVLSEDFFLFFEFSRETSSNSSVSCSVQVSVNLETKIGQTKCNLGDQTLPNNAKFSLFKGSKDFQVVFLNSKDFSSLDANCCGAPRYKAKPSVVKDNPASSILANMYFNCSPDRALINLNKVNMHDSRIQDLVQPNSMSKSTYLLNPISSALPINPLKACNPNNFPNRMPLSSLPFAELGTLVSSSIIFNRSIKVN</sequence>
<reference evidence="1" key="2">
    <citation type="submission" date="2021-01" db="EMBL/GenBank/DDBJ databases">
        <authorList>
            <person name="Schikora-Tamarit M.A."/>
        </authorList>
    </citation>
    <scope>NUCLEOTIDE SEQUENCE</scope>
    <source>
        <strain evidence="1">CBS2887</strain>
    </source>
</reference>